<feature type="region of interest" description="Disordered" evidence="1">
    <location>
        <begin position="462"/>
        <end position="501"/>
    </location>
</feature>
<dbReference type="InterPro" id="IPR053197">
    <property type="entry name" value="F-box_SCFL_complex_component"/>
</dbReference>
<reference evidence="3" key="2">
    <citation type="submission" date="2022-01" db="EMBL/GenBank/DDBJ databases">
        <authorList>
            <person name="Yamashiro T."/>
            <person name="Shiraishi A."/>
            <person name="Satake H."/>
            <person name="Nakayama K."/>
        </authorList>
    </citation>
    <scope>NUCLEOTIDE SEQUENCE</scope>
</reference>
<dbReference type="SMART" id="SM00256">
    <property type="entry name" value="FBOX"/>
    <property type="match status" value="1"/>
</dbReference>
<evidence type="ECO:0000259" key="2">
    <source>
        <dbReference type="PROSITE" id="PS50181"/>
    </source>
</evidence>
<proteinExistence type="predicted"/>
<dbReference type="PANTHER" id="PTHR34223">
    <property type="entry name" value="OS11G0201299 PROTEIN"/>
    <property type="match status" value="1"/>
</dbReference>
<reference evidence="3" key="1">
    <citation type="journal article" date="2022" name="Int. J. Mol. Sci.">
        <title>Draft Genome of Tanacetum Coccineum: Genomic Comparison of Closely Related Tanacetum-Family Plants.</title>
        <authorList>
            <person name="Yamashiro T."/>
            <person name="Shiraishi A."/>
            <person name="Nakayama K."/>
            <person name="Satake H."/>
        </authorList>
    </citation>
    <scope>NUCLEOTIDE SEQUENCE</scope>
</reference>
<dbReference type="InterPro" id="IPR032675">
    <property type="entry name" value="LRR_dom_sf"/>
</dbReference>
<feature type="compositionally biased region" description="Acidic residues" evidence="1">
    <location>
        <begin position="486"/>
        <end position="498"/>
    </location>
</feature>
<dbReference type="SUPFAM" id="SSF52058">
    <property type="entry name" value="L domain-like"/>
    <property type="match status" value="1"/>
</dbReference>
<gene>
    <name evidence="3" type="ORF">Tco_1123886</name>
</gene>
<dbReference type="InterPro" id="IPR036047">
    <property type="entry name" value="F-box-like_dom_sf"/>
</dbReference>
<dbReference type="Gene3D" id="3.80.10.10">
    <property type="entry name" value="Ribonuclease Inhibitor"/>
    <property type="match status" value="1"/>
</dbReference>
<comment type="caution">
    <text evidence="3">The sequence shown here is derived from an EMBL/GenBank/DDBJ whole genome shotgun (WGS) entry which is preliminary data.</text>
</comment>
<keyword evidence="4" id="KW-1185">Reference proteome</keyword>
<dbReference type="InterPro" id="IPR001810">
    <property type="entry name" value="F-box_dom"/>
</dbReference>
<organism evidence="3 4">
    <name type="scientific">Tanacetum coccineum</name>
    <dbReference type="NCBI Taxonomy" id="301880"/>
    <lineage>
        <taxon>Eukaryota</taxon>
        <taxon>Viridiplantae</taxon>
        <taxon>Streptophyta</taxon>
        <taxon>Embryophyta</taxon>
        <taxon>Tracheophyta</taxon>
        <taxon>Spermatophyta</taxon>
        <taxon>Magnoliopsida</taxon>
        <taxon>eudicotyledons</taxon>
        <taxon>Gunneridae</taxon>
        <taxon>Pentapetalae</taxon>
        <taxon>asterids</taxon>
        <taxon>campanulids</taxon>
        <taxon>Asterales</taxon>
        <taxon>Asteraceae</taxon>
        <taxon>Asteroideae</taxon>
        <taxon>Anthemideae</taxon>
        <taxon>Anthemidinae</taxon>
        <taxon>Tanacetum</taxon>
    </lineage>
</organism>
<dbReference type="Pfam" id="PF00646">
    <property type="entry name" value="F-box"/>
    <property type="match status" value="1"/>
</dbReference>
<dbReference type="SUPFAM" id="SSF81383">
    <property type="entry name" value="F-box domain"/>
    <property type="match status" value="1"/>
</dbReference>
<evidence type="ECO:0000256" key="1">
    <source>
        <dbReference type="SAM" id="MobiDB-lite"/>
    </source>
</evidence>
<protein>
    <submittedName>
        <fullName evidence="3">F-box/LRR-repeat protein-like protein</fullName>
    </submittedName>
</protein>
<dbReference type="Proteomes" id="UP001151760">
    <property type="component" value="Unassembled WGS sequence"/>
</dbReference>
<name>A0ABQ5J572_9ASTR</name>
<sequence>MADRLTNLPESLQLRILSTLDAKYVVQTSVLSKSWFSLWKSVPILRLNSYDFENHFSKFDKFVEKVLYSQREIMDLDTLIYKRDKVSRAMILKKVIDYAFSHNVKHLDLWVDGVEGREWPVVLHGFVDSLISLRLQSDENNVRCSCLGPLSRSFRNLTDLYLKLAVITEQDLFSGFPKLNKLTLVRCQLNTNSKTLKVHAKQLSELSILPYEKDIDCIELITPKLKLFEYKGFRFPKLKTCDGLPNLDSVVVAFAGCSKRYDEKRMFDDLMMFFSKVYSVKSLKVCKGIVRILSMFQEELVSRCPPFRDIKFEVEDFDRRPSESIMRTTEYLEFISDMKVIKAESFKIGVHQFVVNLRQAILNKFDDSQIVERYRLHVKSQNAMDLGTNGGILNPADKGTNNVSSSNTPICEKIYKIERHICEGKLRFVDDDRNPLVPTGIVESDSEVEVVFDETVNLRISTSGNDGSDKGYGNNSLLEQWRDSYPDNDDYEPYDDDMSENHDMSEHLQSICDDLDITVRGRKKK</sequence>
<evidence type="ECO:0000313" key="4">
    <source>
        <dbReference type="Proteomes" id="UP001151760"/>
    </source>
</evidence>
<accession>A0ABQ5J572</accession>
<feature type="domain" description="F-box" evidence="2">
    <location>
        <begin position="2"/>
        <end position="59"/>
    </location>
</feature>
<evidence type="ECO:0000313" key="3">
    <source>
        <dbReference type="EMBL" id="GJU07456.1"/>
    </source>
</evidence>
<dbReference type="PANTHER" id="PTHR34223:SF101">
    <property type="entry name" value="F-BOX DOMAIN-CONTAINING PROTEIN"/>
    <property type="match status" value="1"/>
</dbReference>
<dbReference type="PROSITE" id="PS50181">
    <property type="entry name" value="FBOX"/>
    <property type="match status" value="1"/>
</dbReference>
<dbReference type="EMBL" id="BQNB010021541">
    <property type="protein sequence ID" value="GJU07456.1"/>
    <property type="molecule type" value="Genomic_DNA"/>
</dbReference>